<keyword evidence="2" id="KW-1185">Reference proteome</keyword>
<reference evidence="1 2" key="1">
    <citation type="journal article" date="2024" name="G3 (Bethesda)">
        <title>Genome assembly of Hibiscus sabdariffa L. provides insights into metabolisms of medicinal natural products.</title>
        <authorList>
            <person name="Kim T."/>
        </authorList>
    </citation>
    <scope>NUCLEOTIDE SEQUENCE [LARGE SCALE GENOMIC DNA]</scope>
    <source>
        <strain evidence="1">TK-2024</strain>
        <tissue evidence="1">Old leaves</tissue>
    </source>
</reference>
<comment type="caution">
    <text evidence="1">The sequence shown here is derived from an EMBL/GenBank/DDBJ whole genome shotgun (WGS) entry which is preliminary data.</text>
</comment>
<accession>A0ABR2E5X9</accession>
<protein>
    <submittedName>
        <fullName evidence="1">Uncharacterized protein</fullName>
    </submittedName>
</protein>
<gene>
    <name evidence="1" type="ORF">V6N12_040523</name>
</gene>
<sequence>MAGWTKKGSVLGLPSSRLMILVGIENFGFKLLIRGKQVNQMLALAEEIYSNLKLCSQRLVFGFIIQIKHIPVATIKSNLTKSMTATNQKQ</sequence>
<name>A0ABR2E5X9_9ROSI</name>
<evidence type="ECO:0000313" key="1">
    <source>
        <dbReference type="EMBL" id="KAK8551903.1"/>
    </source>
</evidence>
<organism evidence="1 2">
    <name type="scientific">Hibiscus sabdariffa</name>
    <name type="common">roselle</name>
    <dbReference type="NCBI Taxonomy" id="183260"/>
    <lineage>
        <taxon>Eukaryota</taxon>
        <taxon>Viridiplantae</taxon>
        <taxon>Streptophyta</taxon>
        <taxon>Embryophyta</taxon>
        <taxon>Tracheophyta</taxon>
        <taxon>Spermatophyta</taxon>
        <taxon>Magnoliopsida</taxon>
        <taxon>eudicotyledons</taxon>
        <taxon>Gunneridae</taxon>
        <taxon>Pentapetalae</taxon>
        <taxon>rosids</taxon>
        <taxon>malvids</taxon>
        <taxon>Malvales</taxon>
        <taxon>Malvaceae</taxon>
        <taxon>Malvoideae</taxon>
        <taxon>Hibiscus</taxon>
    </lineage>
</organism>
<dbReference type="Proteomes" id="UP001472677">
    <property type="component" value="Unassembled WGS sequence"/>
</dbReference>
<dbReference type="EMBL" id="JBBPBM010000020">
    <property type="protein sequence ID" value="KAK8551903.1"/>
    <property type="molecule type" value="Genomic_DNA"/>
</dbReference>
<proteinExistence type="predicted"/>
<evidence type="ECO:0000313" key="2">
    <source>
        <dbReference type="Proteomes" id="UP001472677"/>
    </source>
</evidence>